<evidence type="ECO:0000256" key="3">
    <source>
        <dbReference type="ARBA" id="ARBA00022737"/>
    </source>
</evidence>
<evidence type="ECO:0000256" key="6">
    <source>
        <dbReference type="ARBA" id="ARBA00023136"/>
    </source>
</evidence>
<keyword evidence="12" id="KW-1185">Reference proteome</keyword>
<protein>
    <recommendedName>
        <fullName evidence="10">PGG domain-containing protein</fullName>
    </recommendedName>
</protein>
<evidence type="ECO:0000256" key="9">
    <source>
        <dbReference type="SAM" id="Phobius"/>
    </source>
</evidence>
<dbReference type="SMART" id="SM00248">
    <property type="entry name" value="ANK"/>
    <property type="match status" value="8"/>
</dbReference>
<dbReference type="PANTHER" id="PTHR24186:SF8">
    <property type="entry name" value="ANKYRIN REPEAT FAMILY PROTEIN"/>
    <property type="match status" value="1"/>
</dbReference>
<dbReference type="EnsemblPlants" id="Kaladp0046s0284.1.v1.1">
    <property type="protein sequence ID" value="Kaladp0046s0284.1.v1.1"/>
    <property type="gene ID" value="Kaladp0046s0284.v1.1"/>
</dbReference>
<feature type="repeat" description="ANK" evidence="7">
    <location>
        <begin position="156"/>
        <end position="177"/>
    </location>
</feature>
<dbReference type="Pfam" id="PF13962">
    <property type="entry name" value="PGG"/>
    <property type="match status" value="1"/>
</dbReference>
<name>A0A7N0TVI2_KALFE</name>
<feature type="transmembrane region" description="Helical" evidence="9">
    <location>
        <begin position="458"/>
        <end position="479"/>
    </location>
</feature>
<dbReference type="EnsemblPlants" id="Kaladp0046s0284.3.v1.1">
    <property type="protein sequence ID" value="Kaladp0046s0284.3.v1.1"/>
    <property type="gene ID" value="Kaladp0046s0284.v1.1"/>
</dbReference>
<comment type="subcellular location">
    <subcellularLocation>
        <location evidence="1">Membrane</location>
        <topology evidence="1">Multi-pass membrane protein</topology>
    </subcellularLocation>
</comment>
<organism evidence="11 12">
    <name type="scientific">Kalanchoe fedtschenkoi</name>
    <name type="common">Lavender scallops</name>
    <name type="synonym">South American air plant</name>
    <dbReference type="NCBI Taxonomy" id="63787"/>
    <lineage>
        <taxon>Eukaryota</taxon>
        <taxon>Viridiplantae</taxon>
        <taxon>Streptophyta</taxon>
        <taxon>Embryophyta</taxon>
        <taxon>Tracheophyta</taxon>
        <taxon>Spermatophyta</taxon>
        <taxon>Magnoliopsida</taxon>
        <taxon>eudicotyledons</taxon>
        <taxon>Gunneridae</taxon>
        <taxon>Pentapetalae</taxon>
        <taxon>Saxifragales</taxon>
        <taxon>Crassulaceae</taxon>
        <taxon>Kalanchoe</taxon>
    </lineage>
</organism>
<evidence type="ECO:0000259" key="10">
    <source>
        <dbReference type="Pfam" id="PF13962"/>
    </source>
</evidence>
<dbReference type="PANTHER" id="PTHR24186">
    <property type="entry name" value="PROTEIN PHOSPHATASE 1 REGULATORY SUBUNIT"/>
    <property type="match status" value="1"/>
</dbReference>
<evidence type="ECO:0000256" key="2">
    <source>
        <dbReference type="ARBA" id="ARBA00022692"/>
    </source>
</evidence>
<feature type="transmembrane region" description="Helical" evidence="9">
    <location>
        <begin position="411"/>
        <end position="431"/>
    </location>
</feature>
<dbReference type="PROSITE" id="PS50088">
    <property type="entry name" value="ANK_REPEAT"/>
    <property type="match status" value="4"/>
</dbReference>
<keyword evidence="4 9" id="KW-1133">Transmembrane helix</keyword>
<dbReference type="Gene3D" id="1.25.40.20">
    <property type="entry name" value="Ankyrin repeat-containing domain"/>
    <property type="match status" value="2"/>
</dbReference>
<dbReference type="InterPro" id="IPR002110">
    <property type="entry name" value="Ankyrin_rpt"/>
</dbReference>
<feature type="transmembrane region" description="Helical" evidence="9">
    <location>
        <begin position="500"/>
        <end position="520"/>
    </location>
</feature>
<dbReference type="SUPFAM" id="SSF48403">
    <property type="entry name" value="Ankyrin repeat"/>
    <property type="match status" value="1"/>
</dbReference>
<accession>A0A7N0TVI2</accession>
<dbReference type="Gramene" id="Kaladp0046s0284.2.v1.1">
    <property type="protein sequence ID" value="Kaladp0046s0284.2.v1.1"/>
    <property type="gene ID" value="Kaladp0046s0284.v1.1"/>
</dbReference>
<dbReference type="PROSITE" id="PS50297">
    <property type="entry name" value="ANK_REP_REGION"/>
    <property type="match status" value="3"/>
</dbReference>
<dbReference type="InterPro" id="IPR026961">
    <property type="entry name" value="PGG_dom"/>
</dbReference>
<dbReference type="AlphaFoldDB" id="A0A7N0TVI2"/>
<keyword evidence="6 9" id="KW-0472">Membrane</keyword>
<keyword evidence="5 7" id="KW-0040">ANK repeat</keyword>
<dbReference type="Pfam" id="PF13857">
    <property type="entry name" value="Ank_5"/>
    <property type="match status" value="1"/>
</dbReference>
<feature type="domain" description="PGG" evidence="10">
    <location>
        <begin position="407"/>
        <end position="519"/>
    </location>
</feature>
<reference evidence="11" key="1">
    <citation type="submission" date="2021-01" db="UniProtKB">
        <authorList>
            <consortium name="EnsemblPlants"/>
        </authorList>
    </citation>
    <scope>IDENTIFICATION</scope>
</reference>
<proteinExistence type="predicted"/>
<feature type="compositionally biased region" description="Basic and acidic residues" evidence="8">
    <location>
        <begin position="8"/>
        <end position="32"/>
    </location>
</feature>
<feature type="transmembrane region" description="Helical" evidence="9">
    <location>
        <begin position="526"/>
        <end position="551"/>
    </location>
</feature>
<keyword evidence="3" id="KW-0677">Repeat</keyword>
<evidence type="ECO:0000256" key="7">
    <source>
        <dbReference type="PROSITE-ProRule" id="PRU00023"/>
    </source>
</evidence>
<dbReference type="InterPro" id="IPR036770">
    <property type="entry name" value="Ankyrin_rpt-contain_sf"/>
</dbReference>
<evidence type="ECO:0000256" key="8">
    <source>
        <dbReference type="SAM" id="MobiDB-lite"/>
    </source>
</evidence>
<feature type="repeat" description="ANK" evidence="7">
    <location>
        <begin position="224"/>
        <end position="256"/>
    </location>
</feature>
<evidence type="ECO:0000256" key="4">
    <source>
        <dbReference type="ARBA" id="ARBA00022989"/>
    </source>
</evidence>
<dbReference type="Gramene" id="Kaladp0046s0284.1.v1.1">
    <property type="protein sequence ID" value="Kaladp0046s0284.1.v1.1"/>
    <property type="gene ID" value="Kaladp0046s0284.v1.1"/>
</dbReference>
<dbReference type="Pfam" id="PF12796">
    <property type="entry name" value="Ank_2"/>
    <property type="match status" value="2"/>
</dbReference>
<feature type="repeat" description="ANK" evidence="7">
    <location>
        <begin position="190"/>
        <end position="222"/>
    </location>
</feature>
<feature type="region of interest" description="Disordered" evidence="8">
    <location>
        <begin position="1"/>
        <end position="32"/>
    </location>
</feature>
<evidence type="ECO:0000313" key="12">
    <source>
        <dbReference type="Proteomes" id="UP000594263"/>
    </source>
</evidence>
<evidence type="ECO:0000256" key="5">
    <source>
        <dbReference type="ARBA" id="ARBA00023043"/>
    </source>
</evidence>
<dbReference type="Gramene" id="Kaladp0046s0284.3.v1.1">
    <property type="protein sequence ID" value="Kaladp0046s0284.3.v1.1"/>
    <property type="gene ID" value="Kaladp0046s0284.v1.1"/>
</dbReference>
<sequence length="594" mass="64568">MENQNGHKLMEKHNSFNRMEKPKGFKSPRMEKQVSFHHELEKRQSVRRLMENQKSFRIIAEKQVSFGGSSQGKRVKDSPGKRGDFALHLAARGGNLAKVRDIFKHCERGKEAQLITQQNQQGETSLYAAAENGHVLVVKEFLKHLDIQSASIAATNGYDPFHIAAKEGHIEVLTEFLACLPSLAMTANTQNATALDTAASQGHTDVVNLLLETDSNLSKIARNNGKTALHSAARKGHLEIVKSLLAKDPSLGFRTDLKGQTATHMAAKGHSVGIMLELLKPDPSVLAVEDNKGNTALHYASRKNCPQIVQCLLLVEGININVVNKSGETPLDIAEKNGIANVVSMLKQAGAMNGKDVARSPTTPAKQLKQTVSDIKHDVQSQLKQTRKTGVRVHKIAKGVKKLHASGLNNAINSATVVAVLIATVAFAAIFQVPGQYVDKPANKVSIGEAHIAKDPAFLIFVVFDSISLFISLAVVVVQTSIVVVQNKAKRQLVFVINKLMWVACLSISVAFVSLTYVVVGSHGRWLAIVTTVMGSLIMISTIGALSYCVILHRINRSKSRSIKRTETGPHSSVISYGSDPESLDATYTRVYAV</sequence>
<dbReference type="EnsemblPlants" id="Kaladp0046s0284.2.v1.1">
    <property type="protein sequence ID" value="Kaladp0046s0284.2.v1.1"/>
    <property type="gene ID" value="Kaladp0046s0284.v1.1"/>
</dbReference>
<keyword evidence="2 9" id="KW-0812">Transmembrane</keyword>
<feature type="repeat" description="ANK" evidence="7">
    <location>
        <begin position="292"/>
        <end position="325"/>
    </location>
</feature>
<dbReference type="OMA" id="CIIMLTT"/>
<evidence type="ECO:0000313" key="11">
    <source>
        <dbReference type="EnsemblPlants" id="Kaladp0046s0284.3.v1.1"/>
    </source>
</evidence>
<evidence type="ECO:0000256" key="1">
    <source>
        <dbReference type="ARBA" id="ARBA00004141"/>
    </source>
</evidence>
<dbReference type="GO" id="GO:0005886">
    <property type="term" value="C:plasma membrane"/>
    <property type="evidence" value="ECO:0007669"/>
    <property type="project" value="TreeGrafter"/>
</dbReference>
<dbReference type="Proteomes" id="UP000594263">
    <property type="component" value="Unplaced"/>
</dbReference>